<gene>
    <name evidence="2" type="ORF">DIZ79_18605</name>
</gene>
<proteinExistence type="predicted"/>
<comment type="caution">
    <text evidence="2">The sequence shown here is derived from an EMBL/GenBank/DDBJ whole genome shotgun (WGS) entry which is preliminary data.</text>
</comment>
<evidence type="ECO:0000259" key="1">
    <source>
        <dbReference type="Pfam" id="PF13333"/>
    </source>
</evidence>
<evidence type="ECO:0000313" key="3">
    <source>
        <dbReference type="Proteomes" id="UP000255508"/>
    </source>
</evidence>
<dbReference type="Proteomes" id="UP000255508">
    <property type="component" value="Unassembled WGS sequence"/>
</dbReference>
<accession>A0A370DA00</accession>
<dbReference type="GO" id="GO:0015074">
    <property type="term" value="P:DNA integration"/>
    <property type="evidence" value="ECO:0007669"/>
    <property type="project" value="InterPro"/>
</dbReference>
<dbReference type="AlphaFoldDB" id="A0A370DA00"/>
<feature type="non-terminal residue" evidence="2">
    <location>
        <position position="1"/>
    </location>
</feature>
<dbReference type="InterPro" id="IPR001584">
    <property type="entry name" value="Integrase_cat-core"/>
</dbReference>
<sequence length="89" mass="10501">GFGFGFAGHDVLLCWGTGESIDWVLRELIGVDSWALTVQWRHYQTRYEAQQDVLDYISMFYNSRRLHSYLDYMNPNEYEQKLLGMKKAA</sequence>
<name>A0A370DA00_9GAMM</name>
<dbReference type="Pfam" id="PF13333">
    <property type="entry name" value="rve_2"/>
    <property type="match status" value="1"/>
</dbReference>
<evidence type="ECO:0000313" key="2">
    <source>
        <dbReference type="EMBL" id="RDH81006.1"/>
    </source>
</evidence>
<organism evidence="2 3">
    <name type="scientific">endosymbiont of Lamellibrachia luymesi</name>
    <dbReference type="NCBI Taxonomy" id="2200907"/>
    <lineage>
        <taxon>Bacteria</taxon>
        <taxon>Pseudomonadati</taxon>
        <taxon>Pseudomonadota</taxon>
        <taxon>Gammaproteobacteria</taxon>
        <taxon>sulfur-oxidizing symbionts</taxon>
    </lineage>
</organism>
<reference evidence="2 3" key="1">
    <citation type="journal article" date="2018" name="ISME J.">
        <title>Endosymbiont genomes yield clues of tubeworm success.</title>
        <authorList>
            <person name="Li Y."/>
            <person name="Liles M.R."/>
            <person name="Halanych K.M."/>
        </authorList>
    </citation>
    <scope>NUCLEOTIDE SEQUENCE [LARGE SCALE GENOMIC DNA]</scope>
    <source>
        <strain evidence="2">A1422</strain>
    </source>
</reference>
<protein>
    <recommendedName>
        <fullName evidence="1">Integrase catalytic domain-containing protein</fullName>
    </recommendedName>
</protein>
<dbReference type="EMBL" id="QFXD01000331">
    <property type="protein sequence ID" value="RDH81006.1"/>
    <property type="molecule type" value="Genomic_DNA"/>
</dbReference>
<feature type="domain" description="Integrase catalytic" evidence="1">
    <location>
        <begin position="41"/>
        <end position="83"/>
    </location>
</feature>